<evidence type="ECO:0000313" key="1">
    <source>
        <dbReference type="EMBL" id="KAI7739005.1"/>
    </source>
</evidence>
<reference evidence="1" key="1">
    <citation type="submission" date="2022-06" db="EMBL/GenBank/DDBJ databases">
        <title>Uncovering the hologenomic basis of an extraordinary plant invasion.</title>
        <authorList>
            <person name="Bieker V.C."/>
            <person name="Martin M.D."/>
            <person name="Gilbert T."/>
            <person name="Hodgins K."/>
            <person name="Battlay P."/>
            <person name="Petersen B."/>
            <person name="Wilson J."/>
        </authorList>
    </citation>
    <scope>NUCLEOTIDE SEQUENCE</scope>
    <source>
        <strain evidence="1">AA19_3_7</strain>
        <tissue evidence="1">Leaf</tissue>
    </source>
</reference>
<comment type="caution">
    <text evidence="1">The sequence shown here is derived from an EMBL/GenBank/DDBJ whole genome shotgun (WGS) entry which is preliminary data.</text>
</comment>
<accession>A0AAD5CCV1</accession>
<dbReference type="Proteomes" id="UP001206925">
    <property type="component" value="Unassembled WGS sequence"/>
</dbReference>
<organism evidence="1 2">
    <name type="scientific">Ambrosia artemisiifolia</name>
    <name type="common">Common ragweed</name>
    <dbReference type="NCBI Taxonomy" id="4212"/>
    <lineage>
        <taxon>Eukaryota</taxon>
        <taxon>Viridiplantae</taxon>
        <taxon>Streptophyta</taxon>
        <taxon>Embryophyta</taxon>
        <taxon>Tracheophyta</taxon>
        <taxon>Spermatophyta</taxon>
        <taxon>Magnoliopsida</taxon>
        <taxon>eudicotyledons</taxon>
        <taxon>Gunneridae</taxon>
        <taxon>Pentapetalae</taxon>
        <taxon>asterids</taxon>
        <taxon>campanulids</taxon>
        <taxon>Asterales</taxon>
        <taxon>Asteraceae</taxon>
        <taxon>Asteroideae</taxon>
        <taxon>Heliantheae alliance</taxon>
        <taxon>Heliantheae</taxon>
        <taxon>Ambrosia</taxon>
    </lineage>
</organism>
<name>A0AAD5CCV1_AMBAR</name>
<sequence length="72" mass="8459">MKLRWCFLRCKRRAMGGFFGYHRWTLTRPHASSNGPTSSIMVGDHRLRKPKTGFLLYPQAIVMMHGRRQPDL</sequence>
<proteinExistence type="predicted"/>
<dbReference type="EMBL" id="JAMZMK010008687">
    <property type="protein sequence ID" value="KAI7739005.1"/>
    <property type="molecule type" value="Genomic_DNA"/>
</dbReference>
<gene>
    <name evidence="1" type="ORF">M8C21_030538</name>
</gene>
<evidence type="ECO:0000313" key="2">
    <source>
        <dbReference type="Proteomes" id="UP001206925"/>
    </source>
</evidence>
<protein>
    <submittedName>
        <fullName evidence="1">Uncharacterized protein</fullName>
    </submittedName>
</protein>
<dbReference type="AlphaFoldDB" id="A0AAD5CCV1"/>
<keyword evidence="2" id="KW-1185">Reference proteome</keyword>